<name>A0AA35W8L7_GEOBA</name>
<dbReference type="SUPFAM" id="SSF47874">
    <property type="entry name" value="Annexin"/>
    <property type="match status" value="1"/>
</dbReference>
<evidence type="ECO:0000313" key="5">
    <source>
        <dbReference type="Proteomes" id="UP001174909"/>
    </source>
</evidence>
<evidence type="ECO:0000256" key="2">
    <source>
        <dbReference type="ARBA" id="ARBA00022737"/>
    </source>
</evidence>
<protein>
    <submittedName>
        <fullName evidence="4">Annexin A6</fullName>
    </submittedName>
</protein>
<evidence type="ECO:0000313" key="4">
    <source>
        <dbReference type="EMBL" id="CAI8005920.1"/>
    </source>
</evidence>
<proteinExistence type="inferred from homology"/>
<dbReference type="GO" id="GO:0005509">
    <property type="term" value="F:calcium ion binding"/>
    <property type="evidence" value="ECO:0007669"/>
    <property type="project" value="InterPro"/>
</dbReference>
<dbReference type="PROSITE" id="PS51897">
    <property type="entry name" value="ANNEXIN_2"/>
    <property type="match status" value="1"/>
</dbReference>
<keyword evidence="3" id="KW-0041">Annexin</keyword>
<accession>A0AA35W8L7</accession>
<dbReference type="GO" id="GO:0005544">
    <property type="term" value="F:calcium-dependent phospholipid binding"/>
    <property type="evidence" value="ECO:0007669"/>
    <property type="project" value="InterPro"/>
</dbReference>
<comment type="similarity">
    <text evidence="1">Belongs to the annexin family.</text>
</comment>
<dbReference type="Proteomes" id="UP001174909">
    <property type="component" value="Unassembled WGS sequence"/>
</dbReference>
<dbReference type="InterPro" id="IPR037104">
    <property type="entry name" value="Annexin_sf"/>
</dbReference>
<sequence length="42" mass="4642">MFGRDLISDVKSELSGHLEEVVLGLMMTPQEYDAAAVYNAIK</sequence>
<keyword evidence="2" id="KW-0677">Repeat</keyword>
<dbReference type="EMBL" id="CASHTH010000648">
    <property type="protein sequence ID" value="CAI8005920.1"/>
    <property type="molecule type" value="Genomic_DNA"/>
</dbReference>
<dbReference type="Gene3D" id="1.10.220.10">
    <property type="entry name" value="Annexin"/>
    <property type="match status" value="1"/>
</dbReference>
<dbReference type="InterPro" id="IPR018502">
    <property type="entry name" value="Annexin_repeat"/>
</dbReference>
<evidence type="ECO:0000256" key="1">
    <source>
        <dbReference type="ARBA" id="ARBA00007831"/>
    </source>
</evidence>
<feature type="non-terminal residue" evidence="4">
    <location>
        <position position="1"/>
    </location>
</feature>
<reference evidence="4" key="1">
    <citation type="submission" date="2023-03" db="EMBL/GenBank/DDBJ databases">
        <authorList>
            <person name="Steffen K."/>
            <person name="Cardenas P."/>
        </authorList>
    </citation>
    <scope>NUCLEOTIDE SEQUENCE</scope>
</reference>
<dbReference type="AlphaFoldDB" id="A0AA35W8L7"/>
<comment type="caution">
    <text evidence="4">The sequence shown here is derived from an EMBL/GenBank/DDBJ whole genome shotgun (WGS) entry which is preliminary data.</text>
</comment>
<evidence type="ECO:0000256" key="3">
    <source>
        <dbReference type="ARBA" id="ARBA00023216"/>
    </source>
</evidence>
<keyword evidence="5" id="KW-1185">Reference proteome</keyword>
<gene>
    <name evidence="4" type="ORF">GBAR_LOCUS4483</name>
</gene>
<organism evidence="4 5">
    <name type="scientific">Geodia barretti</name>
    <name type="common">Barrett's horny sponge</name>
    <dbReference type="NCBI Taxonomy" id="519541"/>
    <lineage>
        <taxon>Eukaryota</taxon>
        <taxon>Metazoa</taxon>
        <taxon>Porifera</taxon>
        <taxon>Demospongiae</taxon>
        <taxon>Heteroscleromorpha</taxon>
        <taxon>Tetractinellida</taxon>
        <taxon>Astrophorina</taxon>
        <taxon>Geodiidae</taxon>
        <taxon>Geodia</taxon>
    </lineage>
</organism>